<dbReference type="SUPFAM" id="SSF142764">
    <property type="entry name" value="YgbK-like"/>
    <property type="match status" value="1"/>
</dbReference>
<evidence type="ECO:0000259" key="1">
    <source>
        <dbReference type="Pfam" id="PF07005"/>
    </source>
</evidence>
<reference evidence="2" key="2">
    <citation type="journal article" date="2014" name="ISME J.">
        <title>Microbial stratification in low pH oxic and suboxic macroscopic growths along an acid mine drainage.</title>
        <authorList>
            <person name="Mendez-Garcia C."/>
            <person name="Mesa V."/>
            <person name="Sprenger R.R."/>
            <person name="Richter M."/>
            <person name="Diez M.S."/>
            <person name="Solano J."/>
            <person name="Bargiela R."/>
            <person name="Golyshina O.V."/>
            <person name="Manteca A."/>
            <person name="Ramos J.L."/>
            <person name="Gallego J.R."/>
            <person name="Llorente I."/>
            <person name="Martins Dos Santos V.A."/>
            <person name="Jensen O.N."/>
            <person name="Pelaez A.I."/>
            <person name="Sanchez J."/>
            <person name="Ferrer M."/>
        </authorList>
    </citation>
    <scope>NUCLEOTIDE SEQUENCE</scope>
</reference>
<dbReference type="AlphaFoldDB" id="T1AFM9"/>
<dbReference type="Gene3D" id="3.40.50.10840">
    <property type="entry name" value="Putative sugar-binding, N-terminal domain"/>
    <property type="match status" value="1"/>
</dbReference>
<sequence length="93" mass="9888">MVAAPHLGRYLVFGNLFAVASGVVHRIDRHPTMRSHPVTPMYEADLRRHLAAQTALRIGSVELPALARGTANDVLAACVAAGDQAVLFDGVSE</sequence>
<proteinExistence type="predicted"/>
<feature type="non-terminal residue" evidence="2">
    <location>
        <position position="93"/>
    </location>
</feature>
<name>T1AFM9_9ZZZZ</name>
<comment type="caution">
    <text evidence="2">The sequence shown here is derived from an EMBL/GenBank/DDBJ whole genome shotgun (WGS) entry which is preliminary data.</text>
</comment>
<feature type="domain" description="Four-carbon acid sugar kinase N-terminal" evidence="1">
    <location>
        <begin position="3"/>
        <end position="93"/>
    </location>
</feature>
<dbReference type="EMBL" id="AUZZ01002700">
    <property type="protein sequence ID" value="EQD59306.1"/>
    <property type="molecule type" value="Genomic_DNA"/>
</dbReference>
<dbReference type="InterPro" id="IPR010737">
    <property type="entry name" value="4-carb_acid_sugar_kinase_N"/>
</dbReference>
<protein>
    <submittedName>
        <fullName evidence="2">Type III effector Hrp-dependent outer</fullName>
    </submittedName>
</protein>
<dbReference type="Pfam" id="PF07005">
    <property type="entry name" value="SBD_N"/>
    <property type="match status" value="1"/>
</dbReference>
<evidence type="ECO:0000313" key="2">
    <source>
        <dbReference type="EMBL" id="EQD59306.1"/>
    </source>
</evidence>
<dbReference type="InterPro" id="IPR037051">
    <property type="entry name" value="4-carb_acid_sugar_kinase_N_sf"/>
</dbReference>
<organism evidence="2">
    <name type="scientific">mine drainage metagenome</name>
    <dbReference type="NCBI Taxonomy" id="410659"/>
    <lineage>
        <taxon>unclassified sequences</taxon>
        <taxon>metagenomes</taxon>
        <taxon>ecological metagenomes</taxon>
    </lineage>
</organism>
<reference evidence="2" key="1">
    <citation type="submission" date="2013-08" db="EMBL/GenBank/DDBJ databases">
        <authorList>
            <person name="Mendez C."/>
            <person name="Richter M."/>
            <person name="Ferrer M."/>
            <person name="Sanchez J."/>
        </authorList>
    </citation>
    <scope>NUCLEOTIDE SEQUENCE</scope>
</reference>
<gene>
    <name evidence="2" type="ORF">B2A_04043</name>
</gene>
<accession>T1AFM9</accession>